<evidence type="ECO:0000313" key="2">
    <source>
        <dbReference type="EMBL" id="PZP28205.1"/>
    </source>
</evidence>
<dbReference type="InterPro" id="IPR004675">
    <property type="entry name" value="AhpD_core"/>
</dbReference>
<dbReference type="AlphaFoldDB" id="A0A2W5D844"/>
<name>A0A2W5D844_9BURK</name>
<dbReference type="Proteomes" id="UP000249633">
    <property type="component" value="Unassembled WGS sequence"/>
</dbReference>
<evidence type="ECO:0000259" key="1">
    <source>
        <dbReference type="Pfam" id="PF02627"/>
    </source>
</evidence>
<dbReference type="Gene3D" id="1.20.1290.10">
    <property type="entry name" value="AhpD-like"/>
    <property type="match status" value="1"/>
</dbReference>
<reference evidence="2 3" key="1">
    <citation type="submission" date="2017-08" db="EMBL/GenBank/DDBJ databases">
        <title>Infants hospitalized years apart are colonized by the same room-sourced microbial strains.</title>
        <authorList>
            <person name="Brooks B."/>
            <person name="Olm M.R."/>
            <person name="Firek B.A."/>
            <person name="Baker R."/>
            <person name="Thomas B.C."/>
            <person name="Morowitz M.J."/>
            <person name="Banfield J.F."/>
        </authorList>
    </citation>
    <scope>NUCLEOTIDE SEQUENCE [LARGE SCALE GENOMIC DNA]</scope>
    <source>
        <strain evidence="2">S2_012_000_R2_81</strain>
    </source>
</reference>
<evidence type="ECO:0000313" key="3">
    <source>
        <dbReference type="Proteomes" id="UP000249633"/>
    </source>
</evidence>
<dbReference type="GO" id="GO:0051920">
    <property type="term" value="F:peroxiredoxin activity"/>
    <property type="evidence" value="ECO:0007669"/>
    <property type="project" value="InterPro"/>
</dbReference>
<organism evidence="2 3">
    <name type="scientific">Roseateles depolymerans</name>
    <dbReference type="NCBI Taxonomy" id="76731"/>
    <lineage>
        <taxon>Bacteria</taxon>
        <taxon>Pseudomonadati</taxon>
        <taxon>Pseudomonadota</taxon>
        <taxon>Betaproteobacteria</taxon>
        <taxon>Burkholderiales</taxon>
        <taxon>Sphaerotilaceae</taxon>
        <taxon>Roseateles</taxon>
    </lineage>
</organism>
<dbReference type="InterPro" id="IPR029032">
    <property type="entry name" value="AhpD-like"/>
</dbReference>
<keyword evidence="2" id="KW-0560">Oxidoreductase</keyword>
<dbReference type="PANTHER" id="PTHR34846:SF10">
    <property type="entry name" value="CYTOPLASMIC PROTEIN"/>
    <property type="match status" value="1"/>
</dbReference>
<dbReference type="SUPFAM" id="SSF69118">
    <property type="entry name" value="AhpD-like"/>
    <property type="match status" value="1"/>
</dbReference>
<dbReference type="NCBIfam" id="TIGR00778">
    <property type="entry name" value="ahpD_dom"/>
    <property type="match status" value="1"/>
</dbReference>
<dbReference type="PANTHER" id="PTHR34846">
    <property type="entry name" value="4-CARBOXYMUCONOLACTONE DECARBOXYLASE FAMILY PROTEIN (AFU_ORTHOLOGUE AFUA_6G11590)"/>
    <property type="match status" value="1"/>
</dbReference>
<feature type="domain" description="Carboxymuconolactone decarboxylase-like" evidence="1">
    <location>
        <begin position="14"/>
        <end position="96"/>
    </location>
</feature>
<dbReference type="Pfam" id="PF02627">
    <property type="entry name" value="CMD"/>
    <property type="match status" value="1"/>
</dbReference>
<dbReference type="InterPro" id="IPR003779">
    <property type="entry name" value="CMD-like"/>
</dbReference>
<sequence length="148" mass="16242">MSPLARTDFYAASPAALKAMLTLEGSIAKLGLEPGLLHLVKMRASQINGCAFCLDMHSREAREAGDSDRRLHVLPAWRETTLFSPREQAALAWTEALTLITQGHASDADYAFAQAQFNDTELVNLTLAITTINAWNRFAIGFRKPLPA</sequence>
<comment type="caution">
    <text evidence="2">The sequence shown here is derived from an EMBL/GenBank/DDBJ whole genome shotgun (WGS) entry which is preliminary data.</text>
</comment>
<protein>
    <submittedName>
        <fullName evidence="2">Alkylhydroperoxidase</fullName>
    </submittedName>
</protein>
<accession>A0A2W5D844</accession>
<keyword evidence="2" id="KW-0575">Peroxidase</keyword>
<dbReference type="EMBL" id="QFOD01000024">
    <property type="protein sequence ID" value="PZP28205.1"/>
    <property type="molecule type" value="Genomic_DNA"/>
</dbReference>
<proteinExistence type="predicted"/>
<gene>
    <name evidence="2" type="ORF">DI603_19860</name>
</gene>